<dbReference type="RefSeq" id="WP_014976425.1">
    <property type="nucleotide sequence ID" value="NC_018678.1"/>
</dbReference>
<dbReference type="AlphaFoldDB" id="A0AB32ZXV5"/>
<evidence type="ECO:0000313" key="2">
    <source>
        <dbReference type="Proteomes" id="UP000006296"/>
    </source>
</evidence>
<sequence length="87" mass="10153">MPYTVETYNQVEVEEFITGWILRLTFPEGTFKFYAHSQGEDDVVIYIGHGTVTMKMKQAVREWATKRGIKQVNWGREKKINKAAKVQ</sequence>
<proteinExistence type="predicted"/>
<dbReference type="Proteomes" id="UP000006296">
    <property type="component" value="Chromosome"/>
</dbReference>
<evidence type="ECO:0000313" key="1">
    <source>
        <dbReference type="EMBL" id="AFT74450.1"/>
    </source>
</evidence>
<protein>
    <submittedName>
        <fullName evidence="1">Uncharacterized protein</fullName>
    </submittedName>
</protein>
<name>A0AB32ZXV5_ALTME</name>
<organism evidence="1 2">
    <name type="scientific">Alteromonas macleodii (strain English Channel 673)</name>
    <dbReference type="NCBI Taxonomy" id="1004788"/>
    <lineage>
        <taxon>Bacteria</taxon>
        <taxon>Pseudomonadati</taxon>
        <taxon>Pseudomonadota</taxon>
        <taxon>Gammaproteobacteria</taxon>
        <taxon>Alteromonadales</taxon>
        <taxon>Alteromonadaceae</taxon>
        <taxon>Alteromonas/Salinimonas group</taxon>
        <taxon>Alteromonas</taxon>
    </lineage>
</organism>
<accession>A0AB32ZXV5</accession>
<gene>
    <name evidence="1" type="ordered locus">AMEC673_08780</name>
</gene>
<reference evidence="2" key="1">
    <citation type="journal article" date="2012" name="Sci. Rep.">
        <title>Genomes of surface isolates of Alteromonas macleodii: the life of a widespread marine opportunistic copiotroph.</title>
        <authorList>
            <person name="Lopez-Perez M."/>
            <person name="Gonzaga A."/>
            <person name="Martin-Cuadrado A.B."/>
            <person name="Onyshchenko O."/>
            <person name="Ghavidel A."/>
            <person name="Ghai R."/>
            <person name="Rodriguez-Valera F."/>
        </authorList>
    </citation>
    <scope>NUCLEOTIDE SEQUENCE [LARGE SCALE GENOMIC DNA]</scope>
    <source>
        <strain evidence="2">English Channel 673</strain>
    </source>
</reference>
<dbReference type="KEGG" id="amg:AMEC673_08780"/>
<dbReference type="EMBL" id="CP003844">
    <property type="protein sequence ID" value="AFT74450.1"/>
    <property type="molecule type" value="Genomic_DNA"/>
</dbReference>